<keyword evidence="3" id="KW-1185">Reference proteome</keyword>
<dbReference type="Pfam" id="PF03140">
    <property type="entry name" value="DUF247"/>
    <property type="match status" value="1"/>
</dbReference>
<dbReference type="EMBL" id="JBHFFA010000007">
    <property type="protein sequence ID" value="KAL2613199.1"/>
    <property type="molecule type" value="Genomic_DNA"/>
</dbReference>
<feature type="transmembrane region" description="Helical" evidence="1">
    <location>
        <begin position="472"/>
        <end position="499"/>
    </location>
</feature>
<protein>
    <submittedName>
        <fullName evidence="2">Uncharacterized protein</fullName>
    </submittedName>
</protein>
<evidence type="ECO:0000313" key="3">
    <source>
        <dbReference type="Proteomes" id="UP001605036"/>
    </source>
</evidence>
<sequence length="501" mass="57611">MWVHSVDRLLAENIARNSNSRRHNCSVYRIPPFIRNLRPQCYDYNVIPLGLYNRDFRNVTPMVQLELEVVAIFFKHLNLQPDVDGWNTFCRDLGMSPRDGTTLENFYHELPSDSSITPNMGLSVLVIDAVFIAAICVRALVGPRYADNPPGFVSDILEIFDRSSVGCYFLSFLSDVGMVFENQVPLYMLQNVWGKISHMIGRSFERCLQVTVGEIILNLLPIPTVMSYYDSFEFESCTHMLECVHRAVILDTSSTSAAVPSRSRVHYYTRYINKHMRRLMISPLLVVTRFLKSPVERDTNVAATRRLTPRTLPTVAELRKAGIRFRGVQTSLCGIRFEKSFFNFRATLNLPQLEFSDVTERLLLNLCAFELMRVPHQERRVTAFVSVMDELISTEEDVHLLREGPEPVISANLLRENKRVADLFDNILQNFVYSNLVLVDLDEVINDLHAWNDARWRHQVTHFIDRFVTAPWIFVTMVAATLLLSVTIGQTVYTVLGFYHS</sequence>
<keyword evidence="1" id="KW-0472">Membrane</keyword>
<keyword evidence="1" id="KW-0812">Transmembrane</keyword>
<keyword evidence="1" id="KW-1133">Transmembrane helix</keyword>
<proteinExistence type="predicted"/>
<evidence type="ECO:0000313" key="2">
    <source>
        <dbReference type="EMBL" id="KAL2613199.1"/>
    </source>
</evidence>
<organism evidence="2 3">
    <name type="scientific">Riccia fluitans</name>
    <dbReference type="NCBI Taxonomy" id="41844"/>
    <lineage>
        <taxon>Eukaryota</taxon>
        <taxon>Viridiplantae</taxon>
        <taxon>Streptophyta</taxon>
        <taxon>Embryophyta</taxon>
        <taxon>Marchantiophyta</taxon>
        <taxon>Marchantiopsida</taxon>
        <taxon>Marchantiidae</taxon>
        <taxon>Marchantiales</taxon>
        <taxon>Ricciaceae</taxon>
        <taxon>Riccia</taxon>
    </lineage>
</organism>
<reference evidence="2 3" key="1">
    <citation type="submission" date="2024-09" db="EMBL/GenBank/DDBJ databases">
        <title>Chromosome-scale assembly of Riccia fluitans.</title>
        <authorList>
            <person name="Paukszto L."/>
            <person name="Sawicki J."/>
            <person name="Karawczyk K."/>
            <person name="Piernik-Szablinska J."/>
            <person name="Szczecinska M."/>
            <person name="Mazdziarz M."/>
        </authorList>
    </citation>
    <scope>NUCLEOTIDE SEQUENCE [LARGE SCALE GENOMIC DNA]</scope>
    <source>
        <strain evidence="2">Rf_01</strain>
        <tissue evidence="2">Aerial parts of the thallus</tissue>
    </source>
</reference>
<comment type="caution">
    <text evidence="2">The sequence shown here is derived from an EMBL/GenBank/DDBJ whole genome shotgun (WGS) entry which is preliminary data.</text>
</comment>
<evidence type="ECO:0000256" key="1">
    <source>
        <dbReference type="SAM" id="Phobius"/>
    </source>
</evidence>
<dbReference type="PANTHER" id="PTHR31170:SF25">
    <property type="entry name" value="BNAA09G04570D PROTEIN"/>
    <property type="match status" value="1"/>
</dbReference>
<gene>
    <name evidence="2" type="ORF">R1flu_024891</name>
</gene>
<dbReference type="InterPro" id="IPR004158">
    <property type="entry name" value="DUF247_pln"/>
</dbReference>
<accession>A0ABD1XWN7</accession>
<dbReference type="Proteomes" id="UP001605036">
    <property type="component" value="Unassembled WGS sequence"/>
</dbReference>
<dbReference type="PANTHER" id="PTHR31170">
    <property type="entry name" value="BNAC04G53230D PROTEIN"/>
    <property type="match status" value="1"/>
</dbReference>
<dbReference type="AlphaFoldDB" id="A0ABD1XWN7"/>
<name>A0ABD1XWN7_9MARC</name>